<dbReference type="RefSeq" id="WP_241763967.1">
    <property type="nucleotide sequence ID" value="NZ_JAGGMQ010000001.1"/>
</dbReference>
<keyword evidence="4" id="KW-1185">Reference proteome</keyword>
<dbReference type="PANTHER" id="PTHR40841">
    <property type="entry name" value="SIDEROPHORE TRIACETYLFUSARININE C ESTERASE"/>
    <property type="match status" value="1"/>
</dbReference>
<evidence type="ECO:0000256" key="2">
    <source>
        <dbReference type="ARBA" id="ARBA00022801"/>
    </source>
</evidence>
<evidence type="ECO:0000256" key="1">
    <source>
        <dbReference type="ARBA" id="ARBA00005622"/>
    </source>
</evidence>
<dbReference type="SUPFAM" id="SSF53474">
    <property type="entry name" value="alpha/beta-Hydrolases"/>
    <property type="match status" value="1"/>
</dbReference>
<dbReference type="PANTHER" id="PTHR40841:SF2">
    <property type="entry name" value="SIDEROPHORE-DEGRADING ESTERASE (EUROFUNG)"/>
    <property type="match status" value="1"/>
</dbReference>
<gene>
    <name evidence="3" type="ORF">J2125_004422</name>
</gene>
<comment type="caution">
    <text evidence="3">The sequence shown here is derived from an EMBL/GenBank/DDBJ whole genome shotgun (WGS) entry which is preliminary data.</text>
</comment>
<sequence length="276" mass="31431">MYNRDTIFHSHSCGDYRIQLCWPDEPAPENGWPVIFLLDGASYFPIAEYLLRTLAHPRCCLLPGVVVAIDYPDSSRREKDYRPAVAQLVAEASPHGGFYPPGMAGQSAAFLDFIQHQLKPWLSSQLSIDNRNTALFGHSYGGLFTLNTLFTASDSFRHYYASSPSVWWNDGYLSAMAARFALRSDIAEQKVLLLSVGEYEQSLQRFELSLDAATRATLVQHRRQRRMVDGIRELAWQLQAGQQQNVRTEFVLYADQSHQSVPMLALQKAMMHHFQR</sequence>
<dbReference type="Gene3D" id="3.40.50.1820">
    <property type="entry name" value="alpha/beta hydrolase"/>
    <property type="match status" value="1"/>
</dbReference>
<protein>
    <submittedName>
        <fullName evidence="3">Alpha/beta superfamily hydrolase</fullName>
    </submittedName>
</protein>
<dbReference type="EMBL" id="JAGGMQ010000001">
    <property type="protein sequence ID" value="MBP2171230.1"/>
    <property type="molecule type" value="Genomic_DNA"/>
</dbReference>
<dbReference type="InterPro" id="IPR000801">
    <property type="entry name" value="Esterase-like"/>
</dbReference>
<evidence type="ECO:0000313" key="4">
    <source>
        <dbReference type="Proteomes" id="UP001195624"/>
    </source>
</evidence>
<dbReference type="InterPro" id="IPR029058">
    <property type="entry name" value="AB_hydrolase_fold"/>
</dbReference>
<dbReference type="Pfam" id="PF00756">
    <property type="entry name" value="Esterase"/>
    <property type="match status" value="1"/>
</dbReference>
<comment type="similarity">
    <text evidence="1">Belongs to the esterase D family.</text>
</comment>
<organism evidence="3 4">
    <name type="scientific">Winslowiella toletana</name>
    <dbReference type="NCBI Taxonomy" id="92490"/>
    <lineage>
        <taxon>Bacteria</taxon>
        <taxon>Pseudomonadati</taxon>
        <taxon>Pseudomonadota</taxon>
        <taxon>Gammaproteobacteria</taxon>
        <taxon>Enterobacterales</taxon>
        <taxon>Erwiniaceae</taxon>
        <taxon>Winslowiella</taxon>
    </lineage>
</organism>
<proteinExistence type="inferred from homology"/>
<evidence type="ECO:0000313" key="3">
    <source>
        <dbReference type="EMBL" id="MBP2171230.1"/>
    </source>
</evidence>
<keyword evidence="2 3" id="KW-0378">Hydrolase</keyword>
<accession>A0ABS4PF18</accession>
<reference evidence="4" key="1">
    <citation type="submission" date="2023-07" db="EMBL/GenBank/DDBJ databases">
        <title>Genome mining of underrepresented organisms for secondary metabolites.</title>
        <authorList>
            <person name="D'Agostino P.M."/>
        </authorList>
    </citation>
    <scope>NUCLEOTIDE SEQUENCE [LARGE SCALE GENOMIC DNA]</scope>
    <source>
        <strain evidence="4">WS4403</strain>
    </source>
</reference>
<dbReference type="GO" id="GO:0016787">
    <property type="term" value="F:hydrolase activity"/>
    <property type="evidence" value="ECO:0007669"/>
    <property type="project" value="UniProtKB-KW"/>
</dbReference>
<dbReference type="Proteomes" id="UP001195624">
    <property type="component" value="Unassembled WGS sequence"/>
</dbReference>
<name>A0ABS4PF18_9GAMM</name>
<dbReference type="InterPro" id="IPR052558">
    <property type="entry name" value="Siderophore_Hydrolase_D"/>
</dbReference>